<evidence type="ECO:0000313" key="7">
    <source>
        <dbReference type="Proteomes" id="UP000009172"/>
    </source>
</evidence>
<dbReference type="Gene3D" id="2.40.50.40">
    <property type="match status" value="1"/>
</dbReference>
<evidence type="ECO:0000256" key="2">
    <source>
        <dbReference type="ARBA" id="ARBA00011353"/>
    </source>
</evidence>
<feature type="compositionally biased region" description="Polar residues" evidence="4">
    <location>
        <begin position="436"/>
        <end position="446"/>
    </location>
</feature>
<dbReference type="Proteomes" id="UP000009172">
    <property type="component" value="Unassembled WGS sequence"/>
</dbReference>
<feature type="compositionally biased region" description="Low complexity" evidence="4">
    <location>
        <begin position="292"/>
        <end position="301"/>
    </location>
</feature>
<dbReference type="OrthoDB" id="1918685at2759"/>
<dbReference type="SMART" id="SM00298">
    <property type="entry name" value="CHROMO"/>
    <property type="match status" value="1"/>
</dbReference>
<feature type="compositionally biased region" description="Basic and acidic residues" evidence="4">
    <location>
        <begin position="731"/>
        <end position="743"/>
    </location>
</feature>
<gene>
    <name evidence="6" type="ORF">TESG_00240</name>
</gene>
<comment type="subunit">
    <text evidence="2">Component of the NuA4 histone acetyltransferase complex.</text>
</comment>
<feature type="compositionally biased region" description="Low complexity" evidence="4">
    <location>
        <begin position="218"/>
        <end position="227"/>
    </location>
</feature>
<sequence length="1099" mass="123065">MASQGALDRGEDDEDSISITSTVPSEPQEEYNITGVLAERIADNGVTEYLVSWENYPVHRSSWEPAENFGDPETTLREWNQKKEAIAKGAAPKFDLISFEKLLSEIEEAKQRRKRKRRLKRMRLGLACGSESGDSSPEKYEEANCDGSSSSSSDEPTSSRISPASRKGRAELLLPKQKLMAARKSSGSAADSSDAIKGRTFKTALREASRPTRQLKIPPSSKPKAPATVPPPIRVLEKPGTRLPIRTPSANVIGPGNEYQTVQPSTANPPTSMAPPRKSVFTFAPATARRGGSIAAAAGSRQPPKPPNSGLFRALSTQRKYHKMSRIERAPDISQLDLRPPSEWLTAAGRSALPGISLGRRHIGETSMSSSIDDLFVAEDDNEGSLPNNPSSVLARDSNTNAATAAPVLQEKAELPESCTPRVLQSVPKSVPAPEQKQQQKCSTYLSAPPPNSQESHPQGDADQILTFRRTKVGDYANRSIQGHSGFTHDSNSNVDGKSLLARVWREWDKGDVMACLVFSAKEKVIGDICIAGLPSSARSWLLSLKQGGQIVIDLQKLCSPKEYLQLEPNKVDHGHVIPYKDTMNEVNYLTEYLLNNQSAATWRSLAWPSRNIIIYPSQAHEWRFLHKQTPSYPSSSLRLVVASLPDVPELRKIPLPSPIPSYLHQTQLGVQPDKGSEVVLTQEYSEVAVGTATDTLSLTSLQEPPRTATLTPLKAPLPTNEATSSPAQHSSREPTTKPLPERTRDLNVEAYFQNHYRITFEYLIRSKYSKHRKETPPVFYLIFPSIEGEEHDLVQELLVFNRIAPYSHRNQGDWTKFIKDVTEPKAKPQGVIICHQKFNAYNCMPKLQELLHHQVNVFSLSLARPFKSVNKRHHIIRLFPNGCVILITEDFILHDPKSALIVIKWVSTMFWDNNAKRGPKLFFRPNIRLWLQQLWPTWPDETLYHIFCILEALIPDYSSGCYVTGREDYLWSLDGETDDEDQPHIVISTPHIPNYGWRSEDEHPDIPKNLTQGARNTDHLVEYFAGWAISHVENFRYFPVLVHSMPQLRWEKWSHLEVLNYPAFYEIYMKADIEATGESTRNQKGPPQPGATNSRAST</sequence>
<keyword evidence="7" id="KW-1185">Reference proteome</keyword>
<dbReference type="GO" id="GO:0006338">
    <property type="term" value="P:chromatin remodeling"/>
    <property type="evidence" value="ECO:0007669"/>
    <property type="project" value="UniProtKB-ARBA"/>
</dbReference>
<evidence type="ECO:0000256" key="1">
    <source>
        <dbReference type="ARBA" id="ARBA00004123"/>
    </source>
</evidence>
<proteinExistence type="predicted"/>
<dbReference type="HOGENOM" id="CLU_009138_0_0_1"/>
<feature type="compositionally biased region" description="Basic residues" evidence="4">
    <location>
        <begin position="111"/>
        <end position="123"/>
    </location>
</feature>
<dbReference type="GO" id="GO:0005634">
    <property type="term" value="C:nucleus"/>
    <property type="evidence" value="ECO:0007669"/>
    <property type="project" value="UniProtKB-SubCell"/>
</dbReference>
<dbReference type="Pfam" id="PF00385">
    <property type="entry name" value="Chromo"/>
    <property type="match status" value="1"/>
</dbReference>
<dbReference type="PROSITE" id="PS50013">
    <property type="entry name" value="CHROMO_2"/>
    <property type="match status" value="1"/>
</dbReference>
<feature type="region of interest" description="Disordered" evidence="4">
    <location>
        <begin position="1078"/>
        <end position="1099"/>
    </location>
</feature>
<feature type="region of interest" description="Disordered" evidence="4">
    <location>
        <begin position="110"/>
        <end position="278"/>
    </location>
</feature>
<feature type="compositionally biased region" description="Polar residues" evidence="4">
    <location>
        <begin position="721"/>
        <end position="730"/>
    </location>
</feature>
<feature type="compositionally biased region" description="Low complexity" evidence="4">
    <location>
        <begin position="182"/>
        <end position="195"/>
    </location>
</feature>
<feature type="region of interest" description="Disordered" evidence="4">
    <location>
        <begin position="425"/>
        <end position="462"/>
    </location>
</feature>
<name>F2RMW9_TRIT1</name>
<evidence type="ECO:0000256" key="4">
    <source>
        <dbReference type="SAM" id="MobiDB-lite"/>
    </source>
</evidence>
<dbReference type="CDD" id="cd18966">
    <property type="entry name" value="chromodomain"/>
    <property type="match status" value="1"/>
</dbReference>
<feature type="compositionally biased region" description="Polar residues" evidence="4">
    <location>
        <begin position="258"/>
        <end position="271"/>
    </location>
</feature>
<dbReference type="EMBL" id="GG698477">
    <property type="protein sequence ID" value="EGD92668.1"/>
    <property type="molecule type" value="Genomic_DNA"/>
</dbReference>
<feature type="region of interest" description="Disordered" evidence="4">
    <location>
        <begin position="696"/>
        <end position="743"/>
    </location>
</feature>
<feature type="region of interest" description="Disordered" evidence="4">
    <location>
        <begin position="292"/>
        <end position="312"/>
    </location>
</feature>
<dbReference type="InterPro" id="IPR051219">
    <property type="entry name" value="Heterochromatin_chromo-domain"/>
</dbReference>
<accession>F2RMW9</accession>
<dbReference type="InterPro" id="IPR016197">
    <property type="entry name" value="Chromo-like_dom_sf"/>
</dbReference>
<organism evidence="6 7">
    <name type="scientific">Trichophyton tonsurans (strain CBS 112818)</name>
    <name type="common">Scalp ringworm fungus</name>
    <dbReference type="NCBI Taxonomy" id="647933"/>
    <lineage>
        <taxon>Eukaryota</taxon>
        <taxon>Fungi</taxon>
        <taxon>Dikarya</taxon>
        <taxon>Ascomycota</taxon>
        <taxon>Pezizomycotina</taxon>
        <taxon>Eurotiomycetes</taxon>
        <taxon>Eurotiomycetidae</taxon>
        <taxon>Onygenales</taxon>
        <taxon>Arthrodermataceae</taxon>
        <taxon>Trichophyton</taxon>
    </lineage>
</organism>
<dbReference type="InterPro" id="IPR000953">
    <property type="entry name" value="Chromo/chromo_shadow_dom"/>
</dbReference>
<dbReference type="InterPro" id="IPR023780">
    <property type="entry name" value="Chromo_domain"/>
</dbReference>
<keyword evidence="3" id="KW-0539">Nucleus</keyword>
<dbReference type="AlphaFoldDB" id="F2RMW9"/>
<reference evidence="7" key="1">
    <citation type="journal article" date="2012" name="MBio">
        <title>Comparative genome analysis of Trichophyton rubrum and related dermatophytes reveals candidate genes involved in infection.</title>
        <authorList>
            <person name="Martinez D.A."/>
            <person name="Oliver B.G."/>
            <person name="Graeser Y."/>
            <person name="Goldberg J.M."/>
            <person name="Li W."/>
            <person name="Martinez-Rossi N.M."/>
            <person name="Monod M."/>
            <person name="Shelest E."/>
            <person name="Barton R.C."/>
            <person name="Birch E."/>
            <person name="Brakhage A.A."/>
            <person name="Chen Z."/>
            <person name="Gurr S.J."/>
            <person name="Heiman D."/>
            <person name="Heitman J."/>
            <person name="Kosti I."/>
            <person name="Rossi A."/>
            <person name="Saif S."/>
            <person name="Samalova M."/>
            <person name="Saunders C.W."/>
            <person name="Shea T."/>
            <person name="Summerbell R.C."/>
            <person name="Xu J."/>
            <person name="Young S."/>
            <person name="Zeng Q."/>
            <person name="Birren B.W."/>
            <person name="Cuomo C.A."/>
            <person name="White T.C."/>
        </authorList>
    </citation>
    <scope>NUCLEOTIDE SEQUENCE [LARGE SCALE GENOMIC DNA]</scope>
    <source>
        <strain evidence="7">CBS 112818</strain>
    </source>
</reference>
<dbReference type="PANTHER" id="PTHR22812">
    <property type="entry name" value="CHROMOBOX PROTEIN"/>
    <property type="match status" value="1"/>
</dbReference>
<evidence type="ECO:0000259" key="5">
    <source>
        <dbReference type="PROSITE" id="PS50013"/>
    </source>
</evidence>
<feature type="compositionally biased region" description="Low complexity" evidence="4">
    <location>
        <begin position="148"/>
        <end position="162"/>
    </location>
</feature>
<protein>
    <recommendedName>
        <fullName evidence="5">Chromo domain-containing protein</fullName>
    </recommendedName>
</protein>
<evidence type="ECO:0000256" key="3">
    <source>
        <dbReference type="ARBA" id="ARBA00023242"/>
    </source>
</evidence>
<dbReference type="SUPFAM" id="SSF54160">
    <property type="entry name" value="Chromo domain-like"/>
    <property type="match status" value="1"/>
</dbReference>
<evidence type="ECO:0000313" key="6">
    <source>
        <dbReference type="EMBL" id="EGD92668.1"/>
    </source>
</evidence>
<comment type="subcellular location">
    <subcellularLocation>
        <location evidence="1">Nucleus</location>
    </subcellularLocation>
</comment>
<feature type="domain" description="Chromo" evidence="5">
    <location>
        <begin position="31"/>
        <end position="91"/>
    </location>
</feature>
<feature type="region of interest" description="Disordered" evidence="4">
    <location>
        <begin position="1"/>
        <end position="30"/>
    </location>
</feature>